<protein>
    <submittedName>
        <fullName evidence="1">Uncharacterized protein</fullName>
    </submittedName>
</protein>
<comment type="caution">
    <text evidence="1">The sequence shown here is derived from an EMBL/GenBank/DDBJ whole genome shotgun (WGS) entry which is preliminary data.</text>
</comment>
<keyword evidence="2" id="KW-1185">Reference proteome</keyword>
<proteinExistence type="predicted"/>
<gene>
    <name evidence="1" type="ORF">ACE1CI_13805</name>
</gene>
<organism evidence="1 2">
    <name type="scientific">Floridaenema flaviceps BLCC-F50</name>
    <dbReference type="NCBI Taxonomy" id="3153642"/>
    <lineage>
        <taxon>Bacteria</taxon>
        <taxon>Bacillati</taxon>
        <taxon>Cyanobacteriota</taxon>
        <taxon>Cyanophyceae</taxon>
        <taxon>Oscillatoriophycideae</taxon>
        <taxon>Aerosakkonematales</taxon>
        <taxon>Aerosakkonemataceae</taxon>
        <taxon>Floridanema</taxon>
        <taxon>Floridanema flaviceps</taxon>
    </lineage>
</organism>
<sequence>METLAYLHCASTCEEIAPVEPVFGEDDAYLFDGVVSVKRLSSLALLGLLPLSVAFSVMANPGAAQAGGCYGGCGGYYRPHYSLYKKVVFKKIVFKKVVYFYKKHYKHYCHRPFHYKIVCYKVKHYHPHYYRPSCGYGY</sequence>
<dbReference type="RefSeq" id="WP_413263632.1">
    <property type="nucleotide sequence ID" value="NZ_JBHFNR010000091.1"/>
</dbReference>
<evidence type="ECO:0000313" key="1">
    <source>
        <dbReference type="EMBL" id="MFB2893980.1"/>
    </source>
</evidence>
<dbReference type="EMBL" id="JBHFNR010000091">
    <property type="protein sequence ID" value="MFB2893980.1"/>
    <property type="molecule type" value="Genomic_DNA"/>
</dbReference>
<name>A0ABV4XQJ2_9CYAN</name>
<accession>A0ABV4XQJ2</accession>
<evidence type="ECO:0000313" key="2">
    <source>
        <dbReference type="Proteomes" id="UP001576784"/>
    </source>
</evidence>
<reference evidence="1 2" key="1">
    <citation type="submission" date="2024-09" db="EMBL/GenBank/DDBJ databases">
        <title>Floridaenema gen nov. (Aerosakkonemataceae, Aerosakkonematales ord. nov., Cyanobacteria) from benthic tropical and subtropical fresh waters, with the description of four new species.</title>
        <authorList>
            <person name="Moretto J.A."/>
            <person name="Berthold D.E."/>
            <person name="Lefler F.W."/>
            <person name="Huang I.-S."/>
            <person name="Laughinghouse H. IV."/>
        </authorList>
    </citation>
    <scope>NUCLEOTIDE SEQUENCE [LARGE SCALE GENOMIC DNA]</scope>
    <source>
        <strain evidence="1 2">BLCC-F50</strain>
    </source>
</reference>
<dbReference type="Proteomes" id="UP001576784">
    <property type="component" value="Unassembled WGS sequence"/>
</dbReference>